<feature type="domain" description="Structure-specific endonuclease subunit SLX1 C-terminal" evidence="1">
    <location>
        <begin position="112"/>
        <end position="162"/>
    </location>
</feature>
<reference evidence="2 3" key="1">
    <citation type="submission" date="2019-09" db="EMBL/GenBank/DDBJ databases">
        <title>Bird 10,000 Genomes (B10K) Project - Family phase.</title>
        <authorList>
            <person name="Zhang G."/>
        </authorList>
    </citation>
    <scope>NUCLEOTIDE SEQUENCE [LARGE SCALE GENOMIC DNA]</scope>
    <source>
        <strain evidence="2">OUT-0053</strain>
        <tissue evidence="2">Muscle</tissue>
    </source>
</reference>
<dbReference type="GO" id="GO:0033557">
    <property type="term" value="C:Slx1-Slx4 complex"/>
    <property type="evidence" value="ECO:0007669"/>
    <property type="project" value="TreeGrafter"/>
</dbReference>
<evidence type="ECO:0000313" key="3">
    <source>
        <dbReference type="Proteomes" id="UP000549091"/>
    </source>
</evidence>
<dbReference type="GO" id="GO:0000724">
    <property type="term" value="P:double-strand break repair via homologous recombination"/>
    <property type="evidence" value="ECO:0007669"/>
    <property type="project" value="TreeGrafter"/>
</dbReference>
<sequence length="306" mass="33398">MELFVHGFPSDVAALRFEWAWQHPNASRCLLAPPTRRPGEQPISFALRLLPRLLLAPPWNRLPLRIRWLRPPRPVLELAPPPHVVEEEGAGLPRLKRKKGRSQEVELENCGCGLCGEAQATPLLRCPRPQCKMAAHPSCLARLFLAPEPLQLLPVGGACPSHKPRLLAMPLYGITSPSNRPRPLATQLPQRPRVAALIFNQKSSFLRGFLGRFWPILGQTHALGRGMDEGPVEAGGLGVQGQHQLILVEQSLGIRLGVGFPLGQGDDAAAAQGVAPFLGGKRGILGKMGFLGGKIRNLVGGNWEFW</sequence>
<dbReference type="GO" id="GO:0017108">
    <property type="term" value="F:5'-flap endonuclease activity"/>
    <property type="evidence" value="ECO:0007669"/>
    <property type="project" value="TreeGrafter"/>
</dbReference>
<dbReference type="Pfam" id="PF21202">
    <property type="entry name" value="SLX1_C"/>
    <property type="match status" value="1"/>
</dbReference>
<dbReference type="GO" id="GO:0008821">
    <property type="term" value="F:crossover junction DNA endonuclease activity"/>
    <property type="evidence" value="ECO:0007669"/>
    <property type="project" value="TreeGrafter"/>
</dbReference>
<keyword evidence="2" id="KW-0378">Hydrolase</keyword>
<dbReference type="EMBL" id="VZSU01002399">
    <property type="protein sequence ID" value="NXA00090.1"/>
    <property type="molecule type" value="Genomic_DNA"/>
</dbReference>
<dbReference type="PANTHER" id="PTHR20208:SF10">
    <property type="entry name" value="STRUCTURE-SPECIFIC ENDONUCLEASE SUBUNIT SLX1"/>
    <property type="match status" value="1"/>
</dbReference>
<dbReference type="InterPro" id="IPR048749">
    <property type="entry name" value="SLX1_C"/>
</dbReference>
<dbReference type="InterPro" id="IPR050381">
    <property type="entry name" value="SLX1_endonuclease"/>
</dbReference>
<dbReference type="PANTHER" id="PTHR20208">
    <property type="entry name" value="STRUCTURE-SPECIFIC ENDONUCLEASE SUBUNIT SLX1"/>
    <property type="match status" value="1"/>
</dbReference>
<proteinExistence type="predicted"/>
<keyword evidence="3" id="KW-1185">Reference proteome</keyword>
<dbReference type="Gene3D" id="3.30.40.10">
    <property type="entry name" value="Zinc/RING finger domain, C3HC4 (zinc finger)"/>
    <property type="match status" value="1"/>
</dbReference>
<name>A0A7K7S6B9_9PASS</name>
<evidence type="ECO:0000313" key="2">
    <source>
        <dbReference type="EMBL" id="NXA00090.1"/>
    </source>
</evidence>
<feature type="non-terminal residue" evidence="2">
    <location>
        <position position="306"/>
    </location>
</feature>
<organism evidence="2 3">
    <name type="scientific">Nesospiza acunhae</name>
    <dbReference type="NCBI Taxonomy" id="381881"/>
    <lineage>
        <taxon>Eukaryota</taxon>
        <taxon>Metazoa</taxon>
        <taxon>Chordata</taxon>
        <taxon>Craniata</taxon>
        <taxon>Vertebrata</taxon>
        <taxon>Euteleostomi</taxon>
        <taxon>Archelosauria</taxon>
        <taxon>Archosauria</taxon>
        <taxon>Dinosauria</taxon>
        <taxon>Saurischia</taxon>
        <taxon>Theropoda</taxon>
        <taxon>Coelurosauria</taxon>
        <taxon>Aves</taxon>
        <taxon>Neognathae</taxon>
        <taxon>Neoaves</taxon>
        <taxon>Telluraves</taxon>
        <taxon>Australaves</taxon>
        <taxon>Passeriformes</taxon>
        <taxon>Thraupidae</taxon>
        <taxon>Nesospiza</taxon>
    </lineage>
</organism>
<gene>
    <name evidence="2" type="primary">Slx1b</name>
    <name evidence="2" type="ORF">NESACU_R12363</name>
</gene>
<dbReference type="InterPro" id="IPR013083">
    <property type="entry name" value="Znf_RING/FYVE/PHD"/>
</dbReference>
<keyword evidence="2" id="KW-0540">Nuclease</keyword>
<keyword evidence="2" id="KW-0255">Endonuclease</keyword>
<protein>
    <submittedName>
        <fullName evidence="2">SLX1 endonuclease</fullName>
    </submittedName>
</protein>
<feature type="non-terminal residue" evidence="2">
    <location>
        <position position="1"/>
    </location>
</feature>
<evidence type="ECO:0000259" key="1">
    <source>
        <dbReference type="Pfam" id="PF21202"/>
    </source>
</evidence>
<dbReference type="AlphaFoldDB" id="A0A7K7S6B9"/>
<accession>A0A7K7S6B9</accession>
<comment type="caution">
    <text evidence="2">The sequence shown here is derived from an EMBL/GenBank/DDBJ whole genome shotgun (WGS) entry which is preliminary data.</text>
</comment>
<dbReference type="Proteomes" id="UP000549091">
    <property type="component" value="Unassembled WGS sequence"/>
</dbReference>